<dbReference type="AlphaFoldDB" id="A0A0C4DLZ6"/>
<reference evidence="4" key="3">
    <citation type="submission" date="2011-03" db="EMBL/GenBank/DDBJ databases">
        <title>Annotation of Magnaporthe poae ATCC 64411.</title>
        <authorList>
            <person name="Ma L.-J."/>
            <person name="Dead R."/>
            <person name="Young S.K."/>
            <person name="Zeng Q."/>
            <person name="Gargeya S."/>
            <person name="Fitzgerald M."/>
            <person name="Haas B."/>
            <person name="Abouelleil A."/>
            <person name="Alvarado L."/>
            <person name="Arachchi H.M."/>
            <person name="Berlin A."/>
            <person name="Brown A."/>
            <person name="Chapman S.B."/>
            <person name="Chen Z."/>
            <person name="Dunbar C."/>
            <person name="Freedman E."/>
            <person name="Gearin G."/>
            <person name="Gellesch M."/>
            <person name="Goldberg J."/>
            <person name="Griggs A."/>
            <person name="Gujja S."/>
            <person name="Heiman D."/>
            <person name="Howarth C."/>
            <person name="Larson L."/>
            <person name="Lui A."/>
            <person name="MacDonald P.J.P."/>
            <person name="Mehta T."/>
            <person name="Montmayeur A."/>
            <person name="Murphy C."/>
            <person name="Neiman D."/>
            <person name="Pearson M."/>
            <person name="Priest M."/>
            <person name="Roberts A."/>
            <person name="Saif S."/>
            <person name="Shea T."/>
            <person name="Shenoy N."/>
            <person name="Sisk P."/>
            <person name="Stolte C."/>
            <person name="Sykes S."/>
            <person name="Yandava C."/>
            <person name="Wortman J."/>
            <person name="Nusbaum C."/>
            <person name="Birren B."/>
        </authorList>
    </citation>
    <scope>NUCLEOTIDE SEQUENCE</scope>
    <source>
        <strain evidence="4">ATCC 64411</strain>
    </source>
</reference>
<dbReference type="PROSITE" id="PS50157">
    <property type="entry name" value="ZINC_FINGER_C2H2_2"/>
    <property type="match status" value="1"/>
</dbReference>
<feature type="region of interest" description="Disordered" evidence="2">
    <location>
        <begin position="200"/>
        <end position="256"/>
    </location>
</feature>
<dbReference type="EMBL" id="ADBL01000186">
    <property type="status" value="NOT_ANNOTATED_CDS"/>
    <property type="molecule type" value="Genomic_DNA"/>
</dbReference>
<feature type="domain" description="C2H2-type" evidence="3">
    <location>
        <begin position="259"/>
        <end position="288"/>
    </location>
</feature>
<keyword evidence="1" id="KW-0479">Metal-binding</keyword>
<evidence type="ECO:0000313" key="5">
    <source>
        <dbReference type="EnsemblFungi" id="MAPG_00798T0"/>
    </source>
</evidence>
<dbReference type="STRING" id="644358.A0A0C4DLZ6"/>
<dbReference type="OMA" id="PSAMSIW"/>
<reference evidence="4" key="1">
    <citation type="submission" date="2010-05" db="EMBL/GenBank/DDBJ databases">
        <title>The Genome Sequence of Magnaporthe poae strain ATCC 64411.</title>
        <authorList>
            <consortium name="The Broad Institute Genome Sequencing Platform"/>
            <consortium name="Broad Institute Genome Sequencing Center for Infectious Disease"/>
            <person name="Ma L.-J."/>
            <person name="Dead R."/>
            <person name="Young S."/>
            <person name="Zeng Q."/>
            <person name="Koehrsen M."/>
            <person name="Alvarado L."/>
            <person name="Berlin A."/>
            <person name="Chapman S.B."/>
            <person name="Chen Z."/>
            <person name="Freedman E."/>
            <person name="Gellesch M."/>
            <person name="Goldberg J."/>
            <person name="Griggs A."/>
            <person name="Gujja S."/>
            <person name="Heilman E.R."/>
            <person name="Heiman D."/>
            <person name="Hepburn T."/>
            <person name="Howarth C."/>
            <person name="Jen D."/>
            <person name="Larson L."/>
            <person name="Mehta T."/>
            <person name="Neiman D."/>
            <person name="Pearson M."/>
            <person name="Roberts A."/>
            <person name="Saif S."/>
            <person name="Shea T."/>
            <person name="Shenoy N."/>
            <person name="Sisk P."/>
            <person name="Stolte C."/>
            <person name="Sykes S."/>
            <person name="Walk T."/>
            <person name="White J."/>
            <person name="Yandava C."/>
            <person name="Haas B."/>
            <person name="Nusbaum C."/>
            <person name="Birren B."/>
        </authorList>
    </citation>
    <scope>NUCLEOTIDE SEQUENCE</scope>
    <source>
        <strain evidence="4">ATCC 64411</strain>
    </source>
</reference>
<feature type="region of interest" description="Disordered" evidence="2">
    <location>
        <begin position="23"/>
        <end position="60"/>
    </location>
</feature>
<evidence type="ECO:0000313" key="6">
    <source>
        <dbReference type="Proteomes" id="UP000011715"/>
    </source>
</evidence>
<proteinExistence type="predicted"/>
<dbReference type="EnsemblFungi" id="MAPG_00798T0">
    <property type="protein sequence ID" value="MAPG_00798T0"/>
    <property type="gene ID" value="MAPG_00798"/>
</dbReference>
<protein>
    <recommendedName>
        <fullName evidence="3">C2H2-type domain-containing protein</fullName>
    </recommendedName>
</protein>
<evidence type="ECO:0000256" key="1">
    <source>
        <dbReference type="PROSITE-ProRule" id="PRU00042"/>
    </source>
</evidence>
<dbReference type="GO" id="GO:0008270">
    <property type="term" value="F:zinc ion binding"/>
    <property type="evidence" value="ECO:0007669"/>
    <property type="project" value="UniProtKB-KW"/>
</dbReference>
<keyword evidence="1" id="KW-0862">Zinc</keyword>
<feature type="compositionally biased region" description="Low complexity" evidence="2">
    <location>
        <begin position="217"/>
        <end position="227"/>
    </location>
</feature>
<gene>
    <name evidence="4" type="ORF">MAPG_00798</name>
</gene>
<dbReference type="OrthoDB" id="10018191at2759"/>
<dbReference type="Proteomes" id="UP000011715">
    <property type="component" value="Unassembled WGS sequence"/>
</dbReference>
<evidence type="ECO:0000259" key="3">
    <source>
        <dbReference type="PROSITE" id="PS50157"/>
    </source>
</evidence>
<evidence type="ECO:0000313" key="4">
    <source>
        <dbReference type="EMBL" id="KLU81714.1"/>
    </source>
</evidence>
<evidence type="ECO:0000256" key="2">
    <source>
        <dbReference type="SAM" id="MobiDB-lite"/>
    </source>
</evidence>
<dbReference type="eggNOG" id="ENOG502RMMG">
    <property type="taxonomic scope" value="Eukaryota"/>
</dbReference>
<name>A0A0C4DLZ6_MAGP6</name>
<organism evidence="5 6">
    <name type="scientific">Magnaporthiopsis poae (strain ATCC 64411 / 73-15)</name>
    <name type="common">Kentucky bluegrass fungus</name>
    <name type="synonym">Magnaporthe poae</name>
    <dbReference type="NCBI Taxonomy" id="644358"/>
    <lineage>
        <taxon>Eukaryota</taxon>
        <taxon>Fungi</taxon>
        <taxon>Dikarya</taxon>
        <taxon>Ascomycota</taxon>
        <taxon>Pezizomycotina</taxon>
        <taxon>Sordariomycetes</taxon>
        <taxon>Sordariomycetidae</taxon>
        <taxon>Magnaporthales</taxon>
        <taxon>Magnaporthaceae</taxon>
        <taxon>Magnaporthiopsis</taxon>
    </lineage>
</organism>
<feature type="compositionally biased region" description="Low complexity" evidence="2">
    <location>
        <begin position="23"/>
        <end position="37"/>
    </location>
</feature>
<dbReference type="EMBL" id="GL876966">
    <property type="protein sequence ID" value="KLU81714.1"/>
    <property type="molecule type" value="Genomic_DNA"/>
</dbReference>
<dbReference type="InterPro" id="IPR013087">
    <property type="entry name" value="Znf_C2H2_type"/>
</dbReference>
<sequence>MRSHMESSYGHFDMEDSYSYSSSPSGSFSSSVSSPYGAVTPNSTRDSFGCQTPPPRRHSSLNFEHRLGAADMRMVMTLPDHMHNMTLQPSAQGYYHRDNYPPVTPPRTGNPMDMSIPAPLSFMGHQMPPLHGTPGAYSYDGLPQSPPFLAHTPGYQTQGTPSPGAQASVWVHGGSPVPMFETSSCSRSSPMSMDMSFDRIGKREMPGGEHRHPSSSTGRTRPAAGTRRTPRQQSTRATSRKPADPTDDGSIPKYEKNKFQCSHVGCNKRYKRPEHKVRHEMSHSKEPRYFYCHPDCSRKHQTRDRFDNFYSHFKKHTDENNPNYIPGAALWWEQHYRDMDKRRKPRSMAIKREE</sequence>
<keyword evidence="1" id="KW-0863">Zinc-finger</keyword>
<feature type="compositionally biased region" description="Polar residues" evidence="2">
    <location>
        <begin position="40"/>
        <end position="50"/>
    </location>
</feature>
<dbReference type="PROSITE" id="PS00028">
    <property type="entry name" value="ZINC_FINGER_C2H2_1"/>
    <property type="match status" value="1"/>
</dbReference>
<dbReference type="VEuPathDB" id="FungiDB:MAPG_00798"/>
<reference evidence="5" key="5">
    <citation type="submission" date="2015-06" db="UniProtKB">
        <authorList>
            <consortium name="EnsemblFungi"/>
        </authorList>
    </citation>
    <scope>IDENTIFICATION</scope>
    <source>
        <strain evidence="5">ATCC 64411</strain>
    </source>
</reference>
<accession>A0A0C4DLZ6</accession>
<keyword evidence="6" id="KW-1185">Reference proteome</keyword>
<reference evidence="6" key="2">
    <citation type="submission" date="2010-05" db="EMBL/GenBank/DDBJ databases">
        <title>The genome sequence of Magnaporthe poae strain ATCC 64411.</title>
        <authorList>
            <person name="Ma L.-J."/>
            <person name="Dead R."/>
            <person name="Young S."/>
            <person name="Zeng Q."/>
            <person name="Koehrsen M."/>
            <person name="Alvarado L."/>
            <person name="Berlin A."/>
            <person name="Chapman S.B."/>
            <person name="Chen Z."/>
            <person name="Freedman E."/>
            <person name="Gellesch M."/>
            <person name="Goldberg J."/>
            <person name="Griggs A."/>
            <person name="Gujja S."/>
            <person name="Heilman E.R."/>
            <person name="Heiman D."/>
            <person name="Hepburn T."/>
            <person name="Howarth C."/>
            <person name="Jen D."/>
            <person name="Larson L."/>
            <person name="Mehta T."/>
            <person name="Neiman D."/>
            <person name="Pearson M."/>
            <person name="Roberts A."/>
            <person name="Saif S."/>
            <person name="Shea T."/>
            <person name="Shenoy N."/>
            <person name="Sisk P."/>
            <person name="Stolte C."/>
            <person name="Sykes S."/>
            <person name="Walk T."/>
            <person name="White J."/>
            <person name="Yandava C."/>
            <person name="Haas B."/>
            <person name="Nusbaum C."/>
            <person name="Birren B."/>
        </authorList>
    </citation>
    <scope>NUCLEOTIDE SEQUENCE [LARGE SCALE GENOMIC DNA]</scope>
    <source>
        <strain evidence="6">ATCC 64411 / 73-15</strain>
    </source>
</reference>
<feature type="compositionally biased region" description="Basic and acidic residues" evidence="2">
    <location>
        <begin position="200"/>
        <end position="212"/>
    </location>
</feature>
<reference evidence="5" key="4">
    <citation type="journal article" date="2015" name="G3 (Bethesda)">
        <title>Genome sequences of three phytopathogenic species of the Magnaporthaceae family of fungi.</title>
        <authorList>
            <person name="Okagaki L.H."/>
            <person name="Nunes C.C."/>
            <person name="Sailsbery J."/>
            <person name="Clay B."/>
            <person name="Brown D."/>
            <person name="John T."/>
            <person name="Oh Y."/>
            <person name="Young N."/>
            <person name="Fitzgerald M."/>
            <person name="Haas B.J."/>
            <person name="Zeng Q."/>
            <person name="Young S."/>
            <person name="Adiconis X."/>
            <person name="Fan L."/>
            <person name="Levin J.Z."/>
            <person name="Mitchell T.K."/>
            <person name="Okubara P.A."/>
            <person name="Farman M.L."/>
            <person name="Kohn L.M."/>
            <person name="Birren B."/>
            <person name="Ma L.-J."/>
            <person name="Dean R.A."/>
        </authorList>
    </citation>
    <scope>NUCLEOTIDE SEQUENCE</scope>
    <source>
        <strain evidence="5">ATCC 64411 / 73-15</strain>
    </source>
</reference>